<keyword evidence="4" id="KW-1185">Reference proteome</keyword>
<gene>
    <name evidence="3" type="ORF">ACFPYJ_02025</name>
</gene>
<sequence>MKKKNKIIMMTMLGLIGTTTAVGAAGYMDKVSGILRSDMTVKVNGESTSMKPVFINGQAYLPARSEAAALGYQITYNAKDKEIEINKPGQEETVNYLRTSGVIVSVKELGSGQYQLEVLGKGENKWIILNADKDTVIKDGSGNTAALQDLKAGTQIEAEYGPIIAMSYPGQSHAAAITVGAERLIKEDVIQSVKHTEDGWQVQFGETKDGAVVPTLVLNAGKETSVLTAEGQPVDWADLKEGTKVRAYYGPMATKSIPPQSPLFYLVVLSGEGTEQLAPAAAQEFRDLSWNQLTAEQKAHVTTKQNDASVEVVDAVGSGVLAATDEQKKLLSSIQAAGGKLVNVTYSTDQDELLGPLTVVFDLDTKAFVGFNARR</sequence>
<evidence type="ECO:0000313" key="3">
    <source>
        <dbReference type="EMBL" id="MFC5647912.1"/>
    </source>
</evidence>
<feature type="signal peptide" evidence="1">
    <location>
        <begin position="1"/>
        <end position="24"/>
    </location>
</feature>
<dbReference type="Proteomes" id="UP001596047">
    <property type="component" value="Unassembled WGS sequence"/>
</dbReference>
<comment type="caution">
    <text evidence="3">The sequence shown here is derived from an EMBL/GenBank/DDBJ whole genome shotgun (WGS) entry which is preliminary data.</text>
</comment>
<evidence type="ECO:0000259" key="2">
    <source>
        <dbReference type="Pfam" id="PF07833"/>
    </source>
</evidence>
<organism evidence="3 4">
    <name type="scientific">Paenibacillus solisilvae</name>
    <dbReference type="NCBI Taxonomy" id="2486751"/>
    <lineage>
        <taxon>Bacteria</taxon>
        <taxon>Bacillati</taxon>
        <taxon>Bacillota</taxon>
        <taxon>Bacilli</taxon>
        <taxon>Bacillales</taxon>
        <taxon>Paenibacillaceae</taxon>
        <taxon>Paenibacillus</taxon>
    </lineage>
</organism>
<protein>
    <submittedName>
        <fullName evidence="3">Stalk domain-containing protein</fullName>
    </submittedName>
</protein>
<dbReference type="RefSeq" id="WP_379186378.1">
    <property type="nucleotide sequence ID" value="NZ_JBHSOW010000008.1"/>
</dbReference>
<feature type="domain" description="Copper amine oxidase-like N-terminal" evidence="2">
    <location>
        <begin position="43"/>
        <end position="91"/>
    </location>
</feature>
<reference evidence="4" key="1">
    <citation type="journal article" date="2019" name="Int. J. Syst. Evol. Microbiol.">
        <title>The Global Catalogue of Microorganisms (GCM) 10K type strain sequencing project: providing services to taxonomists for standard genome sequencing and annotation.</title>
        <authorList>
            <consortium name="The Broad Institute Genomics Platform"/>
            <consortium name="The Broad Institute Genome Sequencing Center for Infectious Disease"/>
            <person name="Wu L."/>
            <person name="Ma J."/>
        </authorList>
    </citation>
    <scope>NUCLEOTIDE SEQUENCE [LARGE SCALE GENOMIC DNA]</scope>
    <source>
        <strain evidence="4">CGMCC 1.3240</strain>
    </source>
</reference>
<name>A0ABW0VSJ7_9BACL</name>
<proteinExistence type="predicted"/>
<accession>A0ABW0VSJ7</accession>
<keyword evidence="1" id="KW-0732">Signal</keyword>
<evidence type="ECO:0000256" key="1">
    <source>
        <dbReference type="SAM" id="SignalP"/>
    </source>
</evidence>
<dbReference type="EMBL" id="JBHSOW010000008">
    <property type="protein sequence ID" value="MFC5647912.1"/>
    <property type="molecule type" value="Genomic_DNA"/>
</dbReference>
<feature type="chain" id="PRO_5045338546" evidence="1">
    <location>
        <begin position="25"/>
        <end position="375"/>
    </location>
</feature>
<dbReference type="Pfam" id="PF07833">
    <property type="entry name" value="Cu_amine_oxidN1"/>
    <property type="match status" value="1"/>
</dbReference>
<dbReference type="InterPro" id="IPR012854">
    <property type="entry name" value="Cu_amine_oxidase-like_N"/>
</dbReference>
<evidence type="ECO:0000313" key="4">
    <source>
        <dbReference type="Proteomes" id="UP001596047"/>
    </source>
</evidence>